<proteinExistence type="predicted"/>
<dbReference type="KEGG" id="osg:BST96_03850"/>
<accession>A0A1X9NH37</accession>
<dbReference type="STRING" id="716816.BST96_03850"/>
<dbReference type="EMBL" id="CP019343">
    <property type="protein sequence ID" value="ARN73313.1"/>
    <property type="molecule type" value="Genomic_DNA"/>
</dbReference>
<evidence type="ECO:0000313" key="1">
    <source>
        <dbReference type="EMBL" id="ARN73313.1"/>
    </source>
</evidence>
<protein>
    <recommendedName>
        <fullName evidence="3">Sulfotransferase family protein</fullName>
    </recommendedName>
</protein>
<dbReference type="AlphaFoldDB" id="A0A1X9NH37"/>
<dbReference type="InterPro" id="IPR005331">
    <property type="entry name" value="Sulfotransferase"/>
</dbReference>
<dbReference type="InterPro" id="IPR027417">
    <property type="entry name" value="P-loop_NTPase"/>
</dbReference>
<gene>
    <name evidence="1" type="ORF">BST96_03850</name>
</gene>
<dbReference type="Gene3D" id="3.40.50.300">
    <property type="entry name" value="P-loop containing nucleotide triphosphate hydrolases"/>
    <property type="match status" value="1"/>
</dbReference>
<dbReference type="Proteomes" id="UP000193450">
    <property type="component" value="Chromosome"/>
</dbReference>
<keyword evidence="2" id="KW-1185">Reference proteome</keyword>
<organism evidence="1 2">
    <name type="scientific">Oceanicoccus sagamiensis</name>
    <dbReference type="NCBI Taxonomy" id="716816"/>
    <lineage>
        <taxon>Bacteria</taxon>
        <taxon>Pseudomonadati</taxon>
        <taxon>Pseudomonadota</taxon>
        <taxon>Gammaproteobacteria</taxon>
        <taxon>Cellvibrionales</taxon>
        <taxon>Spongiibacteraceae</taxon>
        <taxon>Oceanicoccus</taxon>
    </lineage>
</organism>
<dbReference type="RefSeq" id="WP_085757425.1">
    <property type="nucleotide sequence ID" value="NZ_CP019343.1"/>
</dbReference>
<dbReference type="GO" id="GO:0008146">
    <property type="term" value="F:sulfotransferase activity"/>
    <property type="evidence" value="ECO:0007669"/>
    <property type="project" value="InterPro"/>
</dbReference>
<name>A0A1X9NH37_9GAMM</name>
<dbReference type="OrthoDB" id="7981249at2"/>
<evidence type="ECO:0008006" key="3">
    <source>
        <dbReference type="Google" id="ProtNLM"/>
    </source>
</evidence>
<dbReference type="SUPFAM" id="SSF52540">
    <property type="entry name" value="P-loop containing nucleoside triphosphate hydrolases"/>
    <property type="match status" value="1"/>
</dbReference>
<sequence length="546" mass="61708">MNPRIIFLHIPKSAGTSQHLLLNKIYGRDNVFWHHEYGDQGVTNYEDLQSFIDGRTIVGGHRPRAFYPSTISMGSPPDLFCAIVREPVARAASLFNYYSQPQNAGDISNKRERKYLLEYWRDAGINPDSLVKSIESCEPFREQISNYQCHYLSNGAASFDAVLTTLHQQNSLIGAMDSLDQFNGALAQLLGWREIPTVHANKNCQGSAQPLLQEAGAVELIESINREDSKCYQFVIQQQGLYRHIPDADKFHDFQAVQKPTTWRPNIRRQPSPPPQQTLEKLGLPHLWQKNLPWPNGQENTMPWPLRSVLVSADKKIIARPIVGNQTEWLTKIMAELSEFEGKALLDGPTVKLPQALDYFNTGMMLKDYAMAGAREIISGENYYKFALLQDPKDRLVKAYLEAFVEPLATGDKQESAQSIQRFTDGPVSFAKFVAFICAQPAKSLDLAWMPQVLYLKGVKHYSKLYSLDHLDQLVDDLEGMSGRKLTRFPAKENGTMPLVVEGAFDMAPALLKDFPLIEARSFYNDELSAMVSSYYAEDCRCLEAL</sequence>
<evidence type="ECO:0000313" key="2">
    <source>
        <dbReference type="Proteomes" id="UP000193450"/>
    </source>
</evidence>
<dbReference type="Pfam" id="PF03567">
    <property type="entry name" value="Sulfotransfer_2"/>
    <property type="match status" value="1"/>
</dbReference>
<dbReference type="GO" id="GO:0016020">
    <property type="term" value="C:membrane"/>
    <property type="evidence" value="ECO:0007669"/>
    <property type="project" value="InterPro"/>
</dbReference>
<reference evidence="1 2" key="1">
    <citation type="submission" date="2016-11" db="EMBL/GenBank/DDBJ databases">
        <title>Trade-off between light-utilization and light-protection in marine flavobacteria.</title>
        <authorList>
            <person name="Kumagai Y."/>
        </authorList>
    </citation>
    <scope>NUCLEOTIDE SEQUENCE [LARGE SCALE GENOMIC DNA]</scope>
    <source>
        <strain evidence="1 2">NBRC 107125</strain>
    </source>
</reference>